<name>A0ABS4SR03_9PROT</name>
<evidence type="ECO:0000313" key="3">
    <source>
        <dbReference type="Proteomes" id="UP000781958"/>
    </source>
</evidence>
<dbReference type="EMBL" id="JAGINP010000019">
    <property type="protein sequence ID" value="MBP2295008.1"/>
    <property type="molecule type" value="Genomic_DNA"/>
</dbReference>
<keyword evidence="1" id="KW-0472">Membrane</keyword>
<keyword evidence="1" id="KW-1133">Transmembrane helix</keyword>
<feature type="transmembrane region" description="Helical" evidence="1">
    <location>
        <begin position="51"/>
        <end position="77"/>
    </location>
</feature>
<keyword evidence="3" id="KW-1185">Reference proteome</keyword>
<proteinExistence type="predicted"/>
<protein>
    <submittedName>
        <fullName evidence="2">Uncharacterized protein</fullName>
    </submittedName>
</protein>
<organism evidence="2 3">
    <name type="scientific">Azospirillum rugosum</name>
    <dbReference type="NCBI Taxonomy" id="416170"/>
    <lineage>
        <taxon>Bacteria</taxon>
        <taxon>Pseudomonadati</taxon>
        <taxon>Pseudomonadota</taxon>
        <taxon>Alphaproteobacteria</taxon>
        <taxon>Rhodospirillales</taxon>
        <taxon>Azospirillaceae</taxon>
        <taxon>Azospirillum</taxon>
    </lineage>
</organism>
<sequence>MERHGFPATFAGMMSAFLIWVVHFLAIYGINGLVCARGLDALDLFGLPLPVALVLGATAAALLLAGAVLMGALWSGGPAPRASDDPRRFIRWFTATAAVAALVAILWNGLPALQVPACG</sequence>
<evidence type="ECO:0000313" key="2">
    <source>
        <dbReference type="EMBL" id="MBP2295008.1"/>
    </source>
</evidence>
<gene>
    <name evidence="2" type="ORF">J2851_004811</name>
</gene>
<reference evidence="2 3" key="1">
    <citation type="submission" date="2021-03" db="EMBL/GenBank/DDBJ databases">
        <title>Genomic Encyclopedia of Type Strains, Phase III (KMG-III): the genomes of soil and plant-associated and newly described type strains.</title>
        <authorList>
            <person name="Whitman W."/>
        </authorList>
    </citation>
    <scope>NUCLEOTIDE SEQUENCE [LARGE SCALE GENOMIC DNA]</scope>
    <source>
        <strain evidence="2 3">IMMIB AFH-6</strain>
    </source>
</reference>
<keyword evidence="1" id="KW-0812">Transmembrane</keyword>
<dbReference type="RefSeq" id="WP_209769382.1">
    <property type="nucleotide sequence ID" value="NZ_JAGINP010000019.1"/>
</dbReference>
<comment type="caution">
    <text evidence="2">The sequence shown here is derived from an EMBL/GenBank/DDBJ whole genome shotgun (WGS) entry which is preliminary data.</text>
</comment>
<accession>A0ABS4SR03</accession>
<dbReference type="Proteomes" id="UP000781958">
    <property type="component" value="Unassembled WGS sequence"/>
</dbReference>
<feature type="transmembrane region" description="Helical" evidence="1">
    <location>
        <begin position="89"/>
        <end position="107"/>
    </location>
</feature>
<evidence type="ECO:0000256" key="1">
    <source>
        <dbReference type="SAM" id="Phobius"/>
    </source>
</evidence>
<feature type="transmembrane region" description="Helical" evidence="1">
    <location>
        <begin position="12"/>
        <end position="31"/>
    </location>
</feature>